<accession>A0ABU0JUR6</accession>
<dbReference type="EMBL" id="JAUSWN010000031">
    <property type="protein sequence ID" value="MDQ0480855.1"/>
    <property type="molecule type" value="Genomic_DNA"/>
</dbReference>
<evidence type="ECO:0000313" key="2">
    <source>
        <dbReference type="Proteomes" id="UP001224418"/>
    </source>
</evidence>
<organism evidence="1 2">
    <name type="scientific">Hathewaya limosa</name>
    <name type="common">Clostridium limosum</name>
    <dbReference type="NCBI Taxonomy" id="1536"/>
    <lineage>
        <taxon>Bacteria</taxon>
        <taxon>Bacillati</taxon>
        <taxon>Bacillota</taxon>
        <taxon>Clostridia</taxon>
        <taxon>Eubacteriales</taxon>
        <taxon>Clostridiaceae</taxon>
        <taxon>Hathewaya</taxon>
    </lineage>
</organism>
<keyword evidence="2" id="KW-1185">Reference proteome</keyword>
<proteinExistence type="predicted"/>
<protein>
    <submittedName>
        <fullName evidence="1">Uncharacterized protein</fullName>
    </submittedName>
</protein>
<comment type="caution">
    <text evidence="1">The sequence shown here is derived from an EMBL/GenBank/DDBJ whole genome shotgun (WGS) entry which is preliminary data.</text>
</comment>
<name>A0ABU0JUR6_HATLI</name>
<evidence type="ECO:0000313" key="1">
    <source>
        <dbReference type="EMBL" id="MDQ0480855.1"/>
    </source>
</evidence>
<gene>
    <name evidence="1" type="ORF">QOZ93_002605</name>
</gene>
<dbReference type="RefSeq" id="WP_307357091.1">
    <property type="nucleotide sequence ID" value="NZ_BAAACJ010000016.1"/>
</dbReference>
<sequence>MYKSIIQDNNKTYIEESNSYVSFKRYIKKSLQKALECEDTKQALYSFSEAISKYYENKQVYYTKKYGKREEYKAGYGEDTFTPVEKVDLTLGYSLFFQGFIFKNNCEKQLIISCSIVIINLMDI</sequence>
<reference evidence="1 2" key="1">
    <citation type="submission" date="2023-07" db="EMBL/GenBank/DDBJ databases">
        <title>Genomic Encyclopedia of Type Strains, Phase IV (KMG-IV): sequencing the most valuable type-strain genomes for metagenomic binning, comparative biology and taxonomic classification.</title>
        <authorList>
            <person name="Goeker M."/>
        </authorList>
    </citation>
    <scope>NUCLEOTIDE SEQUENCE [LARGE SCALE GENOMIC DNA]</scope>
    <source>
        <strain evidence="1 2">DSM 1400</strain>
    </source>
</reference>
<dbReference type="Proteomes" id="UP001224418">
    <property type="component" value="Unassembled WGS sequence"/>
</dbReference>